<dbReference type="InterPro" id="IPR021440">
    <property type="entry name" value="DUF3089"/>
</dbReference>
<dbReference type="Gene3D" id="3.40.50.1820">
    <property type="entry name" value="alpha/beta hydrolase"/>
    <property type="match status" value="1"/>
</dbReference>
<evidence type="ECO:0000313" key="2">
    <source>
        <dbReference type="Proteomes" id="UP000433652"/>
    </source>
</evidence>
<organism evidence="1 2">
    <name type="scientific">Croceibacterium salegens</name>
    <dbReference type="NCBI Taxonomy" id="1737568"/>
    <lineage>
        <taxon>Bacteria</taxon>
        <taxon>Pseudomonadati</taxon>
        <taxon>Pseudomonadota</taxon>
        <taxon>Alphaproteobacteria</taxon>
        <taxon>Sphingomonadales</taxon>
        <taxon>Erythrobacteraceae</taxon>
        <taxon>Croceibacterium</taxon>
    </lineage>
</organism>
<dbReference type="EMBL" id="WTYM01000046">
    <property type="protein sequence ID" value="MXO60293.1"/>
    <property type="molecule type" value="Genomic_DNA"/>
</dbReference>
<dbReference type="InterPro" id="IPR029058">
    <property type="entry name" value="AB_hydrolase_fold"/>
</dbReference>
<dbReference type="SUPFAM" id="SSF53474">
    <property type="entry name" value="alpha/beta-Hydrolases"/>
    <property type="match status" value="1"/>
</dbReference>
<protein>
    <submittedName>
        <fullName evidence="1">DUF3089 domain-containing protein</fullName>
    </submittedName>
</protein>
<dbReference type="Pfam" id="PF11288">
    <property type="entry name" value="DUF3089"/>
    <property type="match status" value="1"/>
</dbReference>
<sequence>MVRKFLNLVAICVVLVIVGAIALAMWSDKATQIAFVPTAEFVDQQPFEVNAYQDPAMWYSRPGFGAPNDPALWQPPEAAAPVAGAAARAAEAAPAPVAPDGAATPQFAVFFVHPTSYINRNAWNAPLDDPEADTRAKLFIKGMASPFNQAAEIWAPKYRQATFGAFLTDDPAADQAIDAAYRDVSQAFDYFLASIRPDMPIVLAGHSQGAAHLTRLLKERIAGTPLQDRVAMAYLIGWPISVEHDLPVLGLPACATAAQAGCIMDYSSFAEPAEPGLLLERYRTSAGYDGLARGEGGLLCVNPLTGTIGGEADASANLGTLRPNDDLSSGELVPGAVPARCSPRGLLLIGDPPQMGPGVLPGNNFHVYDIPLFWRNLQADVDRRMRAWAAQHP</sequence>
<accession>A0A6I4SWS3</accession>
<dbReference type="RefSeq" id="WP_159795876.1">
    <property type="nucleotide sequence ID" value="NZ_WTYM01000046.1"/>
</dbReference>
<name>A0A6I4SWS3_9SPHN</name>
<dbReference type="AlphaFoldDB" id="A0A6I4SWS3"/>
<gene>
    <name evidence="1" type="ORF">GRI89_12165</name>
</gene>
<keyword evidence="2" id="KW-1185">Reference proteome</keyword>
<dbReference type="Proteomes" id="UP000433652">
    <property type="component" value="Unassembled WGS sequence"/>
</dbReference>
<evidence type="ECO:0000313" key="1">
    <source>
        <dbReference type="EMBL" id="MXO60293.1"/>
    </source>
</evidence>
<reference evidence="1 2" key="1">
    <citation type="submission" date="2019-12" db="EMBL/GenBank/DDBJ databases">
        <title>Genomic-based taxomic classification of the family Erythrobacteraceae.</title>
        <authorList>
            <person name="Xu L."/>
        </authorList>
    </citation>
    <scope>NUCLEOTIDE SEQUENCE [LARGE SCALE GENOMIC DNA]</scope>
    <source>
        <strain evidence="1 2">MCCC 1K01500</strain>
    </source>
</reference>
<comment type="caution">
    <text evidence="1">The sequence shown here is derived from an EMBL/GenBank/DDBJ whole genome shotgun (WGS) entry which is preliminary data.</text>
</comment>
<dbReference type="OrthoDB" id="9794645at2"/>
<proteinExistence type="predicted"/>